<name>A0A914US72_9BILA</name>
<dbReference type="Pfam" id="PF00001">
    <property type="entry name" value="7tm_1"/>
    <property type="match status" value="1"/>
</dbReference>
<feature type="transmembrane region" description="Helical" evidence="9">
    <location>
        <begin position="86"/>
        <end position="108"/>
    </location>
</feature>
<dbReference type="InterPro" id="IPR050125">
    <property type="entry name" value="GPCR_opsins"/>
</dbReference>
<evidence type="ECO:0000256" key="2">
    <source>
        <dbReference type="ARBA" id="ARBA00022692"/>
    </source>
</evidence>
<dbReference type="SUPFAM" id="SSF81321">
    <property type="entry name" value="Family A G protein-coupled receptor-like"/>
    <property type="match status" value="1"/>
</dbReference>
<keyword evidence="8" id="KW-0844">Vision</keyword>
<dbReference type="GO" id="GO:0016020">
    <property type="term" value="C:membrane"/>
    <property type="evidence" value="ECO:0007669"/>
    <property type="project" value="UniProtKB-SubCell"/>
</dbReference>
<feature type="transmembrane region" description="Helical" evidence="9">
    <location>
        <begin position="128"/>
        <end position="151"/>
    </location>
</feature>
<evidence type="ECO:0000256" key="3">
    <source>
        <dbReference type="ARBA" id="ARBA00022989"/>
    </source>
</evidence>
<keyword evidence="5 9" id="KW-0472">Membrane</keyword>
<evidence type="ECO:0000256" key="6">
    <source>
        <dbReference type="ARBA" id="ARBA00023170"/>
    </source>
</evidence>
<dbReference type="Gene3D" id="1.20.1070.10">
    <property type="entry name" value="Rhodopsin 7-helix transmembrane proteins"/>
    <property type="match status" value="1"/>
</dbReference>
<dbReference type="PROSITE" id="PS50262">
    <property type="entry name" value="G_PROTEIN_RECEP_F1_2"/>
    <property type="match status" value="1"/>
</dbReference>
<evidence type="ECO:0000259" key="10">
    <source>
        <dbReference type="PROSITE" id="PS50262"/>
    </source>
</evidence>
<keyword evidence="11" id="KW-1185">Reference proteome</keyword>
<evidence type="ECO:0000256" key="9">
    <source>
        <dbReference type="SAM" id="Phobius"/>
    </source>
</evidence>
<dbReference type="PANTHER" id="PTHR24240">
    <property type="entry name" value="OPSIN"/>
    <property type="match status" value="1"/>
</dbReference>
<accession>A0A914US72</accession>
<keyword evidence="3 9" id="KW-1133">Transmembrane helix</keyword>
<evidence type="ECO:0000313" key="11">
    <source>
        <dbReference type="Proteomes" id="UP000887566"/>
    </source>
</evidence>
<keyword evidence="4" id="KW-0297">G-protein coupled receptor</keyword>
<dbReference type="GO" id="GO:0004930">
    <property type="term" value="F:G protein-coupled receptor activity"/>
    <property type="evidence" value="ECO:0007669"/>
    <property type="project" value="UniProtKB-KW"/>
</dbReference>
<feature type="transmembrane region" description="Helical" evidence="9">
    <location>
        <begin position="15"/>
        <end position="41"/>
    </location>
</feature>
<organism evidence="11 12">
    <name type="scientific">Plectus sambesii</name>
    <dbReference type="NCBI Taxonomy" id="2011161"/>
    <lineage>
        <taxon>Eukaryota</taxon>
        <taxon>Metazoa</taxon>
        <taxon>Ecdysozoa</taxon>
        <taxon>Nematoda</taxon>
        <taxon>Chromadorea</taxon>
        <taxon>Plectida</taxon>
        <taxon>Plectina</taxon>
        <taxon>Plectoidea</taxon>
        <taxon>Plectidae</taxon>
        <taxon>Plectus</taxon>
    </lineage>
</organism>
<feature type="domain" description="G-protein coupled receptors family 1 profile" evidence="10">
    <location>
        <begin position="29"/>
        <end position="154"/>
    </location>
</feature>
<evidence type="ECO:0000313" key="12">
    <source>
        <dbReference type="WBParaSite" id="PSAMB.scaffold12186size2902.g34689.t1"/>
    </source>
</evidence>
<keyword evidence="2 9" id="KW-0812">Transmembrane</keyword>
<evidence type="ECO:0000256" key="7">
    <source>
        <dbReference type="ARBA" id="ARBA00023224"/>
    </source>
</evidence>
<evidence type="ECO:0000256" key="4">
    <source>
        <dbReference type="ARBA" id="ARBA00023040"/>
    </source>
</evidence>
<dbReference type="InterPro" id="IPR017452">
    <property type="entry name" value="GPCR_Rhodpsn_7TM"/>
</dbReference>
<dbReference type="GO" id="GO:0007601">
    <property type="term" value="P:visual perception"/>
    <property type="evidence" value="ECO:0007669"/>
    <property type="project" value="UniProtKB-KW"/>
</dbReference>
<dbReference type="WBParaSite" id="PSAMB.scaffold12186size2902.g34689.t1">
    <property type="protein sequence ID" value="PSAMB.scaffold12186size2902.g34689.t1"/>
    <property type="gene ID" value="PSAMB.scaffold12186size2902.g34689"/>
</dbReference>
<sequence>MVAANMTLGSEHNILGAYLIGSGFIAGISNLLGLMAFWWYPHVLCTPSAIPEVALLLSDLCVACIHPFSGFAAIKNEWVWGEYGCQLYGFFGFLFGNFQCLCVPFVAFDRFIESDAPPLLKKLRTKRIYARVFVLLFLLTFIWAVTPLPIIGWA</sequence>
<dbReference type="AlphaFoldDB" id="A0A914US72"/>
<protein>
    <submittedName>
        <fullName evidence="12">G-protein coupled receptors family 1 profile domain-containing protein</fullName>
    </submittedName>
</protein>
<dbReference type="Proteomes" id="UP000887566">
    <property type="component" value="Unplaced"/>
</dbReference>
<keyword evidence="7" id="KW-0807">Transducer</keyword>
<proteinExistence type="predicted"/>
<evidence type="ECO:0000256" key="8">
    <source>
        <dbReference type="ARBA" id="ARBA00023305"/>
    </source>
</evidence>
<comment type="subcellular location">
    <subcellularLocation>
        <location evidence="1">Membrane</location>
        <topology evidence="1">Multi-pass membrane protein</topology>
    </subcellularLocation>
</comment>
<keyword evidence="8" id="KW-0716">Sensory transduction</keyword>
<evidence type="ECO:0000256" key="5">
    <source>
        <dbReference type="ARBA" id="ARBA00023136"/>
    </source>
</evidence>
<keyword evidence="6" id="KW-0675">Receptor</keyword>
<reference evidence="12" key="1">
    <citation type="submission" date="2022-11" db="UniProtKB">
        <authorList>
            <consortium name="WormBaseParasite"/>
        </authorList>
    </citation>
    <scope>IDENTIFICATION</scope>
</reference>
<dbReference type="InterPro" id="IPR000276">
    <property type="entry name" value="GPCR_Rhodpsn"/>
</dbReference>
<evidence type="ECO:0000256" key="1">
    <source>
        <dbReference type="ARBA" id="ARBA00004141"/>
    </source>
</evidence>